<dbReference type="RefSeq" id="XP_044555668.1">
    <property type="nucleotide sequence ID" value="XM_044697257.1"/>
</dbReference>
<dbReference type="Proteomes" id="UP000816034">
    <property type="component" value="Unassembled WGS sequence"/>
</dbReference>
<name>A0AA88KSK5_NAELO</name>
<evidence type="ECO:0000313" key="4">
    <source>
        <dbReference type="Proteomes" id="UP000816034"/>
    </source>
</evidence>
<evidence type="ECO:0000313" key="3">
    <source>
        <dbReference type="EMBL" id="KAG2393774.1"/>
    </source>
</evidence>
<dbReference type="PROSITE" id="PS50012">
    <property type="entry name" value="RCC1_3"/>
    <property type="match status" value="1"/>
</dbReference>
<reference evidence="3 4" key="1">
    <citation type="journal article" date="2018" name="BMC Genomics">
        <title>The genome of Naegleria lovaniensis, the basis for a comparative approach to unravel pathogenicity factors of the human pathogenic amoeba N. fowleri.</title>
        <authorList>
            <person name="Liechti N."/>
            <person name="Schurch N."/>
            <person name="Bruggmann R."/>
            <person name="Wittwer M."/>
        </authorList>
    </citation>
    <scope>NUCLEOTIDE SEQUENCE [LARGE SCALE GENOMIC DNA]</scope>
    <source>
        <strain evidence="3 4">ATCC 30569</strain>
    </source>
</reference>
<sequence length="481" mass="54303">MPNSSFSIPFYICGQGITCSNIKGCGRSYRSNHDTIVLMNDSLATKDELISTIPNSSFIRLSIPENVPNYSIPLHAAYGPPPSYIRKVSSGADYCLILLNDGSLFSCGMNEHKQLAITPEQWNESSNDHSETKSSSNFDHDHHSSQNTLTERKIFQVKLLEHVKIKTMECGSHYSLIVSENNDLYGCGVNDYNQISLGETFSRYPQLVDYGREVGDEITHVACCFSFSLFVLNSRKLRLMGQNWVYEQDIHQKLSNGRLSPKQDFHVFDCNVKKIVTGGFHFVVLLQNGTVYGGGDNASNQYGNFDHENQNTIFYNITEKNFENQQIIDVSCGGDNTAFLTADGELYVCGINNHQFTAKYCERYSTMTKMDYKRPLVRIFAGDSYSCAILDDGTMTLRGKNEKHQLGSILADMNENTFHMKCLFPEIHNPSDITVSMGYYNTVVYCSKSLSITKHFLFISKRINCEHLSDVAFIVNTTHLH</sequence>
<dbReference type="InterPro" id="IPR051553">
    <property type="entry name" value="Ran_GTPase-activating"/>
</dbReference>
<dbReference type="EMBL" id="PYSW02000002">
    <property type="protein sequence ID" value="KAG2393774.1"/>
    <property type="molecule type" value="Genomic_DNA"/>
</dbReference>
<feature type="repeat" description="RCC1" evidence="1">
    <location>
        <begin position="289"/>
        <end position="343"/>
    </location>
</feature>
<proteinExistence type="predicted"/>
<feature type="region of interest" description="Disordered" evidence="2">
    <location>
        <begin position="121"/>
        <end position="145"/>
    </location>
</feature>
<evidence type="ECO:0000256" key="1">
    <source>
        <dbReference type="PROSITE-ProRule" id="PRU00235"/>
    </source>
</evidence>
<dbReference type="InterPro" id="IPR000408">
    <property type="entry name" value="Reg_chr_condens"/>
</dbReference>
<feature type="compositionally biased region" description="Basic and acidic residues" evidence="2">
    <location>
        <begin position="126"/>
        <end position="145"/>
    </location>
</feature>
<gene>
    <name evidence="3" type="ORF">C9374_007305</name>
</gene>
<dbReference type="GeneID" id="68099759"/>
<comment type="caution">
    <text evidence="3">The sequence shown here is derived from an EMBL/GenBank/DDBJ whole genome shotgun (WGS) entry which is preliminary data.</text>
</comment>
<dbReference type="AlphaFoldDB" id="A0AA88KSK5"/>
<organism evidence="3 4">
    <name type="scientific">Naegleria lovaniensis</name>
    <name type="common">Amoeba</name>
    <dbReference type="NCBI Taxonomy" id="51637"/>
    <lineage>
        <taxon>Eukaryota</taxon>
        <taxon>Discoba</taxon>
        <taxon>Heterolobosea</taxon>
        <taxon>Tetramitia</taxon>
        <taxon>Eutetramitia</taxon>
        <taxon>Vahlkampfiidae</taxon>
        <taxon>Naegleria</taxon>
    </lineage>
</organism>
<protein>
    <submittedName>
        <fullName evidence="3">Uncharacterized protein</fullName>
    </submittedName>
</protein>
<evidence type="ECO:0000256" key="2">
    <source>
        <dbReference type="SAM" id="MobiDB-lite"/>
    </source>
</evidence>
<accession>A0AA88KSK5</accession>
<dbReference type="PANTHER" id="PTHR45982">
    <property type="entry name" value="REGULATOR OF CHROMOSOME CONDENSATION"/>
    <property type="match status" value="1"/>
</dbReference>
<dbReference type="PANTHER" id="PTHR45982:SF1">
    <property type="entry name" value="REGULATOR OF CHROMOSOME CONDENSATION"/>
    <property type="match status" value="1"/>
</dbReference>
<dbReference type="SUPFAM" id="SSF50985">
    <property type="entry name" value="RCC1/BLIP-II"/>
    <property type="match status" value="1"/>
</dbReference>
<dbReference type="Gene3D" id="2.130.10.30">
    <property type="entry name" value="Regulator of chromosome condensation 1/beta-lactamase-inhibitor protein II"/>
    <property type="match status" value="2"/>
</dbReference>
<keyword evidence="4" id="KW-1185">Reference proteome</keyword>
<dbReference type="InterPro" id="IPR009091">
    <property type="entry name" value="RCC1/BLIP-II"/>
</dbReference>
<dbReference type="Pfam" id="PF13540">
    <property type="entry name" value="RCC1_2"/>
    <property type="match status" value="4"/>
</dbReference>